<dbReference type="InterPro" id="IPR005162">
    <property type="entry name" value="Retrotrans_gag_dom"/>
</dbReference>
<name>A0A151SD80_CAJCA</name>
<keyword evidence="4" id="KW-1185">Reference proteome</keyword>
<dbReference type="InterPro" id="IPR043502">
    <property type="entry name" value="DNA/RNA_pol_sf"/>
</dbReference>
<dbReference type="Gene3D" id="3.30.70.270">
    <property type="match status" value="2"/>
</dbReference>
<proteinExistence type="predicted"/>
<evidence type="ECO:0000313" key="3">
    <source>
        <dbReference type="EMBL" id="KYP52770.1"/>
    </source>
</evidence>
<evidence type="ECO:0000259" key="2">
    <source>
        <dbReference type="Pfam" id="PF03732"/>
    </source>
</evidence>
<organism evidence="3 4">
    <name type="scientific">Cajanus cajan</name>
    <name type="common">Pigeon pea</name>
    <name type="synonym">Cajanus indicus</name>
    <dbReference type="NCBI Taxonomy" id="3821"/>
    <lineage>
        <taxon>Eukaryota</taxon>
        <taxon>Viridiplantae</taxon>
        <taxon>Streptophyta</taxon>
        <taxon>Embryophyta</taxon>
        <taxon>Tracheophyta</taxon>
        <taxon>Spermatophyta</taxon>
        <taxon>Magnoliopsida</taxon>
        <taxon>eudicotyledons</taxon>
        <taxon>Gunneridae</taxon>
        <taxon>Pentapetalae</taxon>
        <taxon>rosids</taxon>
        <taxon>fabids</taxon>
        <taxon>Fabales</taxon>
        <taxon>Fabaceae</taxon>
        <taxon>Papilionoideae</taxon>
        <taxon>50 kb inversion clade</taxon>
        <taxon>NPAAA clade</taxon>
        <taxon>indigoferoid/millettioid clade</taxon>
        <taxon>Phaseoleae</taxon>
        <taxon>Cajanus</taxon>
    </lineage>
</organism>
<evidence type="ECO:0000259" key="1">
    <source>
        <dbReference type="Pfam" id="PF00078"/>
    </source>
</evidence>
<dbReference type="PANTHER" id="PTHR24559">
    <property type="entry name" value="TRANSPOSON TY3-I GAG-POL POLYPROTEIN"/>
    <property type="match status" value="1"/>
</dbReference>
<protein>
    <submittedName>
        <fullName evidence="3">Retrovirus-related Pol polyprotein from transposon 17.6</fullName>
    </submittedName>
</protein>
<dbReference type="SUPFAM" id="SSF56672">
    <property type="entry name" value="DNA/RNA polymerases"/>
    <property type="match status" value="1"/>
</dbReference>
<dbReference type="InterPro" id="IPR043128">
    <property type="entry name" value="Rev_trsase/Diguanyl_cyclase"/>
</dbReference>
<feature type="domain" description="Retrotransposon gag" evidence="2">
    <location>
        <begin position="47"/>
        <end position="137"/>
    </location>
</feature>
<dbReference type="PANTHER" id="PTHR24559:SF444">
    <property type="entry name" value="REVERSE TRANSCRIPTASE DOMAIN-CONTAINING PROTEIN"/>
    <property type="match status" value="1"/>
</dbReference>
<dbReference type="Proteomes" id="UP000075243">
    <property type="component" value="Unassembled WGS sequence"/>
</dbReference>
<dbReference type="Pfam" id="PF00078">
    <property type="entry name" value="RVT_1"/>
    <property type="match status" value="1"/>
</dbReference>
<dbReference type="AlphaFoldDB" id="A0A151SD80"/>
<dbReference type="Pfam" id="PF03732">
    <property type="entry name" value="Retrotrans_gag"/>
    <property type="match status" value="1"/>
</dbReference>
<dbReference type="Gramene" id="C.cajan_25255.t">
    <property type="protein sequence ID" value="C.cajan_25255.t"/>
    <property type="gene ID" value="C.cajan_25255"/>
</dbReference>
<reference evidence="3" key="1">
    <citation type="journal article" date="2012" name="Nat. Biotechnol.">
        <title>Draft genome sequence of pigeonpea (Cajanus cajan), an orphan legume crop of resource-poor farmers.</title>
        <authorList>
            <person name="Varshney R.K."/>
            <person name="Chen W."/>
            <person name="Li Y."/>
            <person name="Bharti A.K."/>
            <person name="Saxena R.K."/>
            <person name="Schlueter J.A."/>
            <person name="Donoghue M.T."/>
            <person name="Azam S."/>
            <person name="Fan G."/>
            <person name="Whaley A.M."/>
            <person name="Farmer A.D."/>
            <person name="Sheridan J."/>
            <person name="Iwata A."/>
            <person name="Tuteja R."/>
            <person name="Penmetsa R.V."/>
            <person name="Wu W."/>
            <person name="Upadhyaya H.D."/>
            <person name="Yang S.P."/>
            <person name="Shah T."/>
            <person name="Saxena K.B."/>
            <person name="Michael T."/>
            <person name="McCombie W.R."/>
            <person name="Yang B."/>
            <person name="Zhang G."/>
            <person name="Yang H."/>
            <person name="Wang J."/>
            <person name="Spillane C."/>
            <person name="Cook D.R."/>
            <person name="May G.D."/>
            <person name="Xu X."/>
            <person name="Jackson S.A."/>
        </authorList>
    </citation>
    <scope>NUCLEOTIDE SEQUENCE [LARGE SCALE GENOMIC DNA]</scope>
</reference>
<sequence length="303" mass="34783">METPLPHGWKPLHLNRYDGTMDPDEHIDRYTTQVNLYTNNDAILCRVFPTSLKGAALNWYTQLPAESNDSFDTLVRRFTAQYATSRPHHVTSAALASLMQNDDEPLRAFMERFAATSVKIRNLNPEVALHVMLMALKPGPFVYSLCRYNQIMMYPPDEVHTSFITNHANYCFRVMPFGLKNAGATYQRLMDKVFNQQLGRNMEVCVDDMVVKTTAATDHAADLVEVFAQVRKHNMRLNPEKCVFSVQGGKFLGFMITSRGIEANPEKWPIFTLLRKPKDFQWTDQCEEAFRSFKTFLTTPPIL</sequence>
<accession>A0A151SD80</accession>
<dbReference type="InterPro" id="IPR000477">
    <property type="entry name" value="RT_dom"/>
</dbReference>
<dbReference type="EMBL" id="KQ483420">
    <property type="protein sequence ID" value="KYP52770.1"/>
    <property type="molecule type" value="Genomic_DNA"/>
</dbReference>
<feature type="domain" description="Reverse transcriptase" evidence="1">
    <location>
        <begin position="148"/>
        <end position="256"/>
    </location>
</feature>
<dbReference type="CDD" id="cd01647">
    <property type="entry name" value="RT_LTR"/>
    <property type="match status" value="1"/>
</dbReference>
<gene>
    <name evidence="3" type="ORF">KK1_025305</name>
</gene>
<dbReference type="InterPro" id="IPR053134">
    <property type="entry name" value="RNA-dir_DNA_polymerase"/>
</dbReference>
<evidence type="ECO:0000313" key="4">
    <source>
        <dbReference type="Proteomes" id="UP000075243"/>
    </source>
</evidence>